<dbReference type="AlphaFoldDB" id="A0A2W5KM53"/>
<evidence type="ECO:0000256" key="1">
    <source>
        <dbReference type="SAM" id="MobiDB-lite"/>
    </source>
</evidence>
<feature type="compositionally biased region" description="Pro residues" evidence="1">
    <location>
        <begin position="19"/>
        <end position="32"/>
    </location>
</feature>
<comment type="caution">
    <text evidence="2">The sequence shown here is derived from an EMBL/GenBank/DDBJ whole genome shotgun (WGS) entry which is preliminary data.</text>
</comment>
<dbReference type="Proteomes" id="UP000249046">
    <property type="component" value="Unassembled WGS sequence"/>
</dbReference>
<dbReference type="EMBL" id="QFPO01000005">
    <property type="protein sequence ID" value="PZQ16488.1"/>
    <property type="molecule type" value="Genomic_DNA"/>
</dbReference>
<gene>
    <name evidence="2" type="ORF">DI564_07615</name>
</gene>
<feature type="region of interest" description="Disordered" evidence="1">
    <location>
        <begin position="18"/>
        <end position="40"/>
    </location>
</feature>
<accession>A0A2W5KM53</accession>
<protein>
    <submittedName>
        <fullName evidence="2">Uncharacterized protein</fullName>
    </submittedName>
</protein>
<evidence type="ECO:0000313" key="3">
    <source>
        <dbReference type="Proteomes" id="UP000249046"/>
    </source>
</evidence>
<sequence>MTLAACLAAGLLTGCDAPSPTPPPAPSAPPATVPAATATPAAAATDAWIGQWTGPEGTFLRIERADVPGRYTITIRDLDEARRYEGQADGPLIRFDRDGSQATIQAGDGDATGMKWLAGKRDCLIIATGEGYCRD</sequence>
<reference evidence="2 3" key="1">
    <citation type="submission" date="2017-08" db="EMBL/GenBank/DDBJ databases">
        <title>Infants hospitalized years apart are colonized by the same room-sourced microbial strains.</title>
        <authorList>
            <person name="Brooks B."/>
            <person name="Olm M.R."/>
            <person name="Firek B.A."/>
            <person name="Baker R."/>
            <person name="Thomas B.C."/>
            <person name="Morowitz M.J."/>
            <person name="Banfield J.F."/>
        </authorList>
    </citation>
    <scope>NUCLEOTIDE SEQUENCE [LARGE SCALE GENOMIC DNA]</scope>
    <source>
        <strain evidence="2">S2_005_003_R2_42</strain>
    </source>
</reference>
<organism evidence="2 3">
    <name type="scientific">Rhodanobacter denitrificans</name>
    <dbReference type="NCBI Taxonomy" id="666685"/>
    <lineage>
        <taxon>Bacteria</taxon>
        <taxon>Pseudomonadati</taxon>
        <taxon>Pseudomonadota</taxon>
        <taxon>Gammaproteobacteria</taxon>
        <taxon>Lysobacterales</taxon>
        <taxon>Rhodanobacteraceae</taxon>
        <taxon>Rhodanobacter</taxon>
    </lineage>
</organism>
<proteinExistence type="predicted"/>
<evidence type="ECO:0000313" key="2">
    <source>
        <dbReference type="EMBL" id="PZQ16488.1"/>
    </source>
</evidence>
<name>A0A2W5KM53_9GAMM</name>